<keyword evidence="2" id="KW-1185">Reference proteome</keyword>
<organism evidence="1 2">
    <name type="scientific">Oceanobacillus kimchii</name>
    <dbReference type="NCBI Taxonomy" id="746691"/>
    <lineage>
        <taxon>Bacteria</taxon>
        <taxon>Bacillati</taxon>
        <taxon>Bacillota</taxon>
        <taxon>Bacilli</taxon>
        <taxon>Bacillales</taxon>
        <taxon>Bacillaceae</taxon>
        <taxon>Oceanobacillus</taxon>
    </lineage>
</organism>
<reference evidence="1 2" key="1">
    <citation type="submission" date="2023-02" db="EMBL/GenBank/DDBJ databases">
        <title>Oceanobacillus kimchii IFOP_LL358 isolated form Alexandrium catenella lab strain.</title>
        <authorList>
            <person name="Gajardo G."/>
            <person name="Ueki S."/>
            <person name="Maruyama F."/>
        </authorList>
    </citation>
    <scope>NUCLEOTIDE SEQUENCE [LARGE SCALE GENOMIC DNA]</scope>
    <source>
        <strain evidence="1 2">IFOP_LL358</strain>
    </source>
</reference>
<evidence type="ECO:0000313" key="2">
    <source>
        <dbReference type="Proteomes" id="UP001275436"/>
    </source>
</evidence>
<dbReference type="Proteomes" id="UP001275436">
    <property type="component" value="Unassembled WGS sequence"/>
</dbReference>
<protein>
    <submittedName>
        <fullName evidence="1">Uncharacterized protein</fullName>
    </submittedName>
</protein>
<evidence type="ECO:0000313" key="1">
    <source>
        <dbReference type="EMBL" id="GLO66181.1"/>
    </source>
</evidence>
<gene>
    <name evidence="1" type="ORF">MACH08_19650</name>
</gene>
<proteinExistence type="predicted"/>
<dbReference type="RefSeq" id="WP_317958063.1">
    <property type="nucleotide sequence ID" value="NZ_BSKO01000001.1"/>
</dbReference>
<accession>A0ABQ5TIS7</accession>
<name>A0ABQ5TIS7_9BACI</name>
<dbReference type="EMBL" id="BSKO01000001">
    <property type="protein sequence ID" value="GLO66181.1"/>
    <property type="molecule type" value="Genomic_DNA"/>
</dbReference>
<sequence length="53" mass="6190">MTGKQLVVVCCTHYGGDWHAEDKEVFDSESKSKHFEIEHREDHKNVNGIEFIE</sequence>
<comment type="caution">
    <text evidence="1">The sequence shown here is derived from an EMBL/GenBank/DDBJ whole genome shotgun (WGS) entry which is preliminary data.</text>
</comment>